<dbReference type="EMBL" id="JAPKMY010000014">
    <property type="protein sequence ID" value="MCX5469748.1"/>
    <property type="molecule type" value="Genomic_DNA"/>
</dbReference>
<dbReference type="Gene3D" id="1.10.1660.10">
    <property type="match status" value="1"/>
</dbReference>
<gene>
    <name evidence="3" type="ORF">OSH00_18690</name>
</gene>
<keyword evidence="4" id="KW-1185">Reference proteome</keyword>
<reference evidence="3" key="1">
    <citation type="submission" date="2022-11" db="EMBL/GenBank/DDBJ databases">
        <title>Biodiversity and phylogenetic relationships of bacteria.</title>
        <authorList>
            <person name="Machado R.A.R."/>
            <person name="Bhat A."/>
            <person name="Loulou A."/>
            <person name="Kallel S."/>
        </authorList>
    </citation>
    <scope>NUCLEOTIDE SEQUENCE</scope>
    <source>
        <strain evidence="3">A-IN1</strain>
    </source>
</reference>
<dbReference type="PRINTS" id="PR00040">
    <property type="entry name" value="HTHMERR"/>
</dbReference>
<feature type="domain" description="HTH merR-type" evidence="2">
    <location>
        <begin position="1"/>
        <end position="69"/>
    </location>
</feature>
<accession>A0A9X3II78</accession>
<protein>
    <submittedName>
        <fullName evidence="3">MerR family transcriptional regulator</fullName>
    </submittedName>
</protein>
<dbReference type="Proteomes" id="UP001146019">
    <property type="component" value="Unassembled WGS sequence"/>
</dbReference>
<dbReference type="InterPro" id="IPR000551">
    <property type="entry name" value="MerR-type_HTH_dom"/>
</dbReference>
<dbReference type="Pfam" id="PF13411">
    <property type="entry name" value="MerR_1"/>
    <property type="match status" value="1"/>
</dbReference>
<dbReference type="CDD" id="cd01109">
    <property type="entry name" value="HTH_YyaN"/>
    <property type="match status" value="1"/>
</dbReference>
<evidence type="ECO:0000256" key="1">
    <source>
        <dbReference type="ARBA" id="ARBA00023125"/>
    </source>
</evidence>
<dbReference type="AlphaFoldDB" id="A0A9X3II78"/>
<dbReference type="PANTHER" id="PTHR30204:SF98">
    <property type="entry name" value="HTH-TYPE TRANSCRIPTIONAL REGULATOR ADHR"/>
    <property type="match status" value="1"/>
</dbReference>
<sequence length="120" mass="14441">MLISDISKKIGLSIHTLRYYEQIGLLKNIRRNSSGQRVYTSLDLEWLEWIKRLKSTGMPLEKIQDFAQFRLQGEHTLKQRRQLLIEHSVQLKQEIQRLQQEQDIVDYKIKLYAKKMLELE</sequence>
<dbReference type="PANTHER" id="PTHR30204">
    <property type="entry name" value="REDOX-CYCLING DRUG-SENSING TRANSCRIPTIONAL ACTIVATOR SOXR"/>
    <property type="match status" value="1"/>
</dbReference>
<dbReference type="GO" id="GO:0003700">
    <property type="term" value="F:DNA-binding transcription factor activity"/>
    <property type="evidence" value="ECO:0007669"/>
    <property type="project" value="InterPro"/>
</dbReference>
<evidence type="ECO:0000313" key="4">
    <source>
        <dbReference type="Proteomes" id="UP001146019"/>
    </source>
</evidence>
<dbReference type="SUPFAM" id="SSF46955">
    <property type="entry name" value="Putative DNA-binding domain"/>
    <property type="match status" value="1"/>
</dbReference>
<dbReference type="PROSITE" id="PS00552">
    <property type="entry name" value="HTH_MERR_1"/>
    <property type="match status" value="1"/>
</dbReference>
<dbReference type="SMART" id="SM00422">
    <property type="entry name" value="HTH_MERR"/>
    <property type="match status" value="1"/>
</dbReference>
<proteinExistence type="predicted"/>
<dbReference type="PROSITE" id="PS50937">
    <property type="entry name" value="HTH_MERR_2"/>
    <property type="match status" value="1"/>
</dbReference>
<evidence type="ECO:0000313" key="3">
    <source>
        <dbReference type="EMBL" id="MCX5469748.1"/>
    </source>
</evidence>
<evidence type="ECO:0000259" key="2">
    <source>
        <dbReference type="PROSITE" id="PS50937"/>
    </source>
</evidence>
<organism evidence="3 4">
    <name type="scientific">Acinetobacter nematophilus</name>
    <dbReference type="NCBI Taxonomy" id="2994642"/>
    <lineage>
        <taxon>Bacteria</taxon>
        <taxon>Pseudomonadati</taxon>
        <taxon>Pseudomonadota</taxon>
        <taxon>Gammaproteobacteria</taxon>
        <taxon>Moraxellales</taxon>
        <taxon>Moraxellaceae</taxon>
        <taxon>Acinetobacter</taxon>
    </lineage>
</organism>
<dbReference type="InterPro" id="IPR047057">
    <property type="entry name" value="MerR_fam"/>
</dbReference>
<dbReference type="RefSeq" id="WP_266131677.1">
    <property type="nucleotide sequence ID" value="NZ_JAPKMY010000014.1"/>
</dbReference>
<dbReference type="GO" id="GO:0003677">
    <property type="term" value="F:DNA binding"/>
    <property type="evidence" value="ECO:0007669"/>
    <property type="project" value="UniProtKB-KW"/>
</dbReference>
<keyword evidence="1" id="KW-0238">DNA-binding</keyword>
<dbReference type="InterPro" id="IPR009061">
    <property type="entry name" value="DNA-bd_dom_put_sf"/>
</dbReference>
<name>A0A9X3II78_9GAMM</name>
<comment type="caution">
    <text evidence="3">The sequence shown here is derived from an EMBL/GenBank/DDBJ whole genome shotgun (WGS) entry which is preliminary data.</text>
</comment>